<dbReference type="PROSITE" id="PS50977">
    <property type="entry name" value="HTH_TETR_2"/>
    <property type="match status" value="1"/>
</dbReference>
<protein>
    <submittedName>
        <fullName evidence="6">TetR family transcriptional regulator</fullName>
    </submittedName>
</protein>
<keyword evidence="1" id="KW-0805">Transcription regulation</keyword>
<dbReference type="InterPro" id="IPR009057">
    <property type="entry name" value="Homeodomain-like_sf"/>
</dbReference>
<dbReference type="OrthoDB" id="9798857at2"/>
<reference evidence="6 7" key="1">
    <citation type="submission" date="2019-03" db="EMBL/GenBank/DDBJ databases">
        <title>Genomic Encyclopedia of Type Strains, Phase IV (KMG-IV): sequencing the most valuable type-strain genomes for metagenomic binning, comparative biology and taxonomic classification.</title>
        <authorList>
            <person name="Goeker M."/>
        </authorList>
    </citation>
    <scope>NUCLEOTIDE SEQUENCE [LARGE SCALE GENOMIC DNA]</scope>
    <source>
        <strain evidence="6 7">DSM 19580</strain>
    </source>
</reference>
<dbReference type="InterPro" id="IPR023772">
    <property type="entry name" value="DNA-bd_HTH_TetR-type_CS"/>
</dbReference>
<proteinExistence type="predicted"/>
<name>A0A4R3Z7D5_9GAMM</name>
<evidence type="ECO:0000256" key="2">
    <source>
        <dbReference type="ARBA" id="ARBA00023125"/>
    </source>
</evidence>
<keyword evidence="3" id="KW-0804">Transcription</keyword>
<evidence type="ECO:0000259" key="5">
    <source>
        <dbReference type="PROSITE" id="PS50977"/>
    </source>
</evidence>
<accession>A0A4R3Z7D5</accession>
<comment type="caution">
    <text evidence="6">The sequence shown here is derived from an EMBL/GenBank/DDBJ whole genome shotgun (WGS) entry which is preliminary data.</text>
</comment>
<dbReference type="PANTHER" id="PTHR47506:SF7">
    <property type="entry name" value="TRANSCRIPTIONAL REGULATORY PROTEIN"/>
    <property type="match status" value="1"/>
</dbReference>
<gene>
    <name evidence="6" type="ORF">EDC52_101468</name>
</gene>
<dbReference type="PANTHER" id="PTHR47506">
    <property type="entry name" value="TRANSCRIPTIONAL REGULATORY PROTEIN"/>
    <property type="match status" value="1"/>
</dbReference>
<dbReference type="GO" id="GO:0003677">
    <property type="term" value="F:DNA binding"/>
    <property type="evidence" value="ECO:0007669"/>
    <property type="project" value="UniProtKB-UniRule"/>
</dbReference>
<feature type="DNA-binding region" description="H-T-H motif" evidence="4">
    <location>
        <begin position="33"/>
        <end position="52"/>
    </location>
</feature>
<feature type="domain" description="HTH tetR-type" evidence="5">
    <location>
        <begin position="10"/>
        <end position="70"/>
    </location>
</feature>
<dbReference type="SUPFAM" id="SSF48498">
    <property type="entry name" value="Tetracyclin repressor-like, C-terminal domain"/>
    <property type="match status" value="1"/>
</dbReference>
<keyword evidence="2 4" id="KW-0238">DNA-binding</keyword>
<dbReference type="SUPFAM" id="SSF46689">
    <property type="entry name" value="Homeodomain-like"/>
    <property type="match status" value="1"/>
</dbReference>
<dbReference type="Pfam" id="PF00440">
    <property type="entry name" value="TetR_N"/>
    <property type="match status" value="1"/>
</dbReference>
<evidence type="ECO:0000313" key="7">
    <source>
        <dbReference type="Proteomes" id="UP000295719"/>
    </source>
</evidence>
<dbReference type="InterPro" id="IPR036271">
    <property type="entry name" value="Tet_transcr_reg_TetR-rel_C_sf"/>
</dbReference>
<evidence type="ECO:0000256" key="3">
    <source>
        <dbReference type="ARBA" id="ARBA00023163"/>
    </source>
</evidence>
<evidence type="ECO:0000256" key="4">
    <source>
        <dbReference type="PROSITE-ProRule" id="PRU00335"/>
    </source>
</evidence>
<dbReference type="PRINTS" id="PR00455">
    <property type="entry name" value="HTHTETR"/>
</dbReference>
<dbReference type="InterPro" id="IPR001647">
    <property type="entry name" value="HTH_TetR"/>
</dbReference>
<sequence>MARASKQQMALNRHAIVATSSRLFRAQGLNGVSVNDLMAAVGLTHGGFYGHFASKDQLAAIACRQALDDSRARWQSACRQPDQDNLGNLAAFYLSAAHRDNIDDGCAITALASDVARESEDKPVRAVYIDGVKSMLARLESFSNNDNQPEERQQALARLALLVGSLTLARATAGDPLSDAFLAAARQSLLKEQAKPGDTPRHQE</sequence>
<dbReference type="AlphaFoldDB" id="A0A4R3Z7D5"/>
<evidence type="ECO:0000256" key="1">
    <source>
        <dbReference type="ARBA" id="ARBA00023015"/>
    </source>
</evidence>
<dbReference type="EMBL" id="SMCR01000001">
    <property type="protein sequence ID" value="TCW00121.1"/>
    <property type="molecule type" value="Genomic_DNA"/>
</dbReference>
<dbReference type="PROSITE" id="PS01081">
    <property type="entry name" value="HTH_TETR_1"/>
    <property type="match status" value="1"/>
</dbReference>
<dbReference type="Gene3D" id="1.10.10.60">
    <property type="entry name" value="Homeodomain-like"/>
    <property type="match status" value="1"/>
</dbReference>
<dbReference type="Gene3D" id="1.10.357.10">
    <property type="entry name" value="Tetracycline Repressor, domain 2"/>
    <property type="match status" value="1"/>
</dbReference>
<organism evidence="6 7">
    <name type="scientific">Biostraticola tofi</name>
    <dbReference type="NCBI Taxonomy" id="466109"/>
    <lineage>
        <taxon>Bacteria</taxon>
        <taxon>Pseudomonadati</taxon>
        <taxon>Pseudomonadota</taxon>
        <taxon>Gammaproteobacteria</taxon>
        <taxon>Enterobacterales</taxon>
        <taxon>Bruguierivoracaceae</taxon>
        <taxon>Biostraticola</taxon>
    </lineage>
</organism>
<dbReference type="Proteomes" id="UP000295719">
    <property type="component" value="Unassembled WGS sequence"/>
</dbReference>
<keyword evidence="7" id="KW-1185">Reference proteome</keyword>
<dbReference type="RefSeq" id="WP_131863651.1">
    <property type="nucleotide sequence ID" value="NZ_SMCR01000001.1"/>
</dbReference>
<evidence type="ECO:0000313" key="6">
    <source>
        <dbReference type="EMBL" id="TCW00121.1"/>
    </source>
</evidence>